<dbReference type="AlphaFoldDB" id="A0A804PXC6"/>
<dbReference type="InParanoid" id="A0A804PXC6"/>
<keyword evidence="2" id="KW-1185">Reference proteome</keyword>
<reference evidence="1" key="2">
    <citation type="submission" date="2019-07" db="EMBL/GenBank/DDBJ databases">
        <authorList>
            <person name="Seetharam A."/>
            <person name="Woodhouse M."/>
            <person name="Cannon E."/>
        </authorList>
    </citation>
    <scope>NUCLEOTIDE SEQUENCE [LARGE SCALE GENOMIC DNA]</scope>
    <source>
        <strain evidence="1">cv. B73</strain>
    </source>
</reference>
<accession>A0A804PXC6</accession>
<evidence type="ECO:0000313" key="2">
    <source>
        <dbReference type="Proteomes" id="UP000007305"/>
    </source>
</evidence>
<dbReference type="Proteomes" id="UP000007305">
    <property type="component" value="Chromosome 6"/>
</dbReference>
<dbReference type="Gramene" id="Zm00001eb275990_T001">
    <property type="protein sequence ID" value="Zm00001eb275990_P001"/>
    <property type="gene ID" value="Zm00001eb275990"/>
</dbReference>
<proteinExistence type="predicted"/>
<reference evidence="1" key="3">
    <citation type="submission" date="2021-05" db="UniProtKB">
        <authorList>
            <consortium name="EnsemblPlants"/>
        </authorList>
    </citation>
    <scope>IDENTIFICATION</scope>
    <source>
        <strain evidence="1">cv. B73</strain>
    </source>
</reference>
<protein>
    <submittedName>
        <fullName evidence="1">Uncharacterized protein</fullName>
    </submittedName>
</protein>
<organism evidence="1 2">
    <name type="scientific">Zea mays</name>
    <name type="common">Maize</name>
    <dbReference type="NCBI Taxonomy" id="4577"/>
    <lineage>
        <taxon>Eukaryota</taxon>
        <taxon>Viridiplantae</taxon>
        <taxon>Streptophyta</taxon>
        <taxon>Embryophyta</taxon>
        <taxon>Tracheophyta</taxon>
        <taxon>Spermatophyta</taxon>
        <taxon>Magnoliopsida</taxon>
        <taxon>Liliopsida</taxon>
        <taxon>Poales</taxon>
        <taxon>Poaceae</taxon>
        <taxon>PACMAD clade</taxon>
        <taxon>Panicoideae</taxon>
        <taxon>Andropogonodae</taxon>
        <taxon>Andropogoneae</taxon>
        <taxon>Tripsacinae</taxon>
        <taxon>Zea</taxon>
    </lineage>
</organism>
<evidence type="ECO:0000313" key="1">
    <source>
        <dbReference type="EnsemblPlants" id="Zm00001eb275990_P001"/>
    </source>
</evidence>
<dbReference type="EnsemblPlants" id="Zm00001eb275990_T001">
    <property type="protein sequence ID" value="Zm00001eb275990_P001"/>
    <property type="gene ID" value="Zm00001eb275990"/>
</dbReference>
<reference evidence="2" key="1">
    <citation type="journal article" date="2009" name="Science">
        <title>The B73 maize genome: complexity, diversity, and dynamics.</title>
        <authorList>
            <person name="Schnable P.S."/>
            <person name="Ware D."/>
            <person name="Fulton R.S."/>
            <person name="Stein J.C."/>
            <person name="Wei F."/>
            <person name="Pasternak S."/>
            <person name="Liang C."/>
            <person name="Zhang J."/>
            <person name="Fulton L."/>
            <person name="Graves T.A."/>
            <person name="Minx P."/>
            <person name="Reily A.D."/>
            <person name="Courtney L."/>
            <person name="Kruchowski S.S."/>
            <person name="Tomlinson C."/>
            <person name="Strong C."/>
            <person name="Delehaunty K."/>
            <person name="Fronick C."/>
            <person name="Courtney B."/>
            <person name="Rock S.M."/>
            <person name="Belter E."/>
            <person name="Du F."/>
            <person name="Kim K."/>
            <person name="Abbott R.M."/>
            <person name="Cotton M."/>
            <person name="Levy A."/>
            <person name="Marchetto P."/>
            <person name="Ochoa K."/>
            <person name="Jackson S.M."/>
            <person name="Gillam B."/>
            <person name="Chen W."/>
            <person name="Yan L."/>
            <person name="Higginbotham J."/>
            <person name="Cardenas M."/>
            <person name="Waligorski J."/>
            <person name="Applebaum E."/>
            <person name="Phelps L."/>
            <person name="Falcone J."/>
            <person name="Kanchi K."/>
            <person name="Thane T."/>
            <person name="Scimone A."/>
            <person name="Thane N."/>
            <person name="Henke J."/>
            <person name="Wang T."/>
            <person name="Ruppert J."/>
            <person name="Shah N."/>
            <person name="Rotter K."/>
            <person name="Hodges J."/>
            <person name="Ingenthron E."/>
            <person name="Cordes M."/>
            <person name="Kohlberg S."/>
            <person name="Sgro J."/>
            <person name="Delgado B."/>
            <person name="Mead K."/>
            <person name="Chinwalla A."/>
            <person name="Leonard S."/>
            <person name="Crouse K."/>
            <person name="Collura K."/>
            <person name="Kudrna D."/>
            <person name="Currie J."/>
            <person name="He R."/>
            <person name="Angelova A."/>
            <person name="Rajasekar S."/>
            <person name="Mueller T."/>
            <person name="Lomeli R."/>
            <person name="Scara G."/>
            <person name="Ko A."/>
            <person name="Delaney K."/>
            <person name="Wissotski M."/>
            <person name="Lopez G."/>
            <person name="Campos D."/>
            <person name="Braidotti M."/>
            <person name="Ashley E."/>
            <person name="Golser W."/>
            <person name="Kim H."/>
            <person name="Lee S."/>
            <person name="Lin J."/>
            <person name="Dujmic Z."/>
            <person name="Kim W."/>
            <person name="Talag J."/>
            <person name="Zuccolo A."/>
            <person name="Fan C."/>
            <person name="Sebastian A."/>
            <person name="Kramer M."/>
            <person name="Spiegel L."/>
            <person name="Nascimento L."/>
            <person name="Zutavern T."/>
            <person name="Miller B."/>
            <person name="Ambroise C."/>
            <person name="Muller S."/>
            <person name="Spooner W."/>
            <person name="Narechania A."/>
            <person name="Ren L."/>
            <person name="Wei S."/>
            <person name="Kumari S."/>
            <person name="Faga B."/>
            <person name="Levy M.J."/>
            <person name="McMahan L."/>
            <person name="Van Buren P."/>
            <person name="Vaughn M.W."/>
            <person name="Ying K."/>
            <person name="Yeh C.-T."/>
            <person name="Emrich S.J."/>
            <person name="Jia Y."/>
            <person name="Kalyanaraman A."/>
            <person name="Hsia A.-P."/>
            <person name="Barbazuk W.B."/>
            <person name="Baucom R.S."/>
            <person name="Brutnell T.P."/>
            <person name="Carpita N.C."/>
            <person name="Chaparro C."/>
            <person name="Chia J.-M."/>
            <person name="Deragon J.-M."/>
            <person name="Estill J.C."/>
            <person name="Fu Y."/>
            <person name="Jeddeloh J.A."/>
            <person name="Han Y."/>
            <person name="Lee H."/>
            <person name="Li P."/>
            <person name="Lisch D.R."/>
            <person name="Liu S."/>
            <person name="Liu Z."/>
            <person name="Nagel D.H."/>
            <person name="McCann M.C."/>
            <person name="SanMiguel P."/>
            <person name="Myers A.M."/>
            <person name="Nettleton D."/>
            <person name="Nguyen J."/>
            <person name="Penning B.W."/>
            <person name="Ponnala L."/>
            <person name="Schneider K.L."/>
            <person name="Schwartz D.C."/>
            <person name="Sharma A."/>
            <person name="Soderlund C."/>
            <person name="Springer N.M."/>
            <person name="Sun Q."/>
            <person name="Wang H."/>
            <person name="Waterman M."/>
            <person name="Westerman R."/>
            <person name="Wolfgruber T.K."/>
            <person name="Yang L."/>
            <person name="Yu Y."/>
            <person name="Zhang L."/>
            <person name="Zhou S."/>
            <person name="Zhu Q."/>
            <person name="Bennetzen J.L."/>
            <person name="Dawe R.K."/>
            <person name="Jiang J."/>
            <person name="Jiang N."/>
            <person name="Presting G.G."/>
            <person name="Wessler S.R."/>
            <person name="Aluru S."/>
            <person name="Martienssen R.A."/>
            <person name="Clifton S.W."/>
            <person name="McCombie W.R."/>
            <person name="Wing R.A."/>
            <person name="Wilson R.K."/>
        </authorList>
    </citation>
    <scope>NUCLEOTIDE SEQUENCE [LARGE SCALE GENOMIC DNA]</scope>
    <source>
        <strain evidence="2">cv. B73</strain>
    </source>
</reference>
<name>A0A804PXC6_MAIZE</name>
<sequence>MGQSTEGLEACKLLEATLGAALGVRAYSHGLVVGAAILDVDVIHGDAGAWDLGSAEQANGLRGGGGAGDVLEGDVLDGDLGGAVGGTQLVGAVLHVDEDGVG</sequence>